<dbReference type="OrthoDB" id="9815202at2"/>
<name>A0A1L9BI07_9BACT</name>
<evidence type="ECO:0000256" key="8">
    <source>
        <dbReference type="ARBA" id="ARBA00022989"/>
    </source>
</evidence>
<evidence type="ECO:0000259" key="13">
    <source>
        <dbReference type="PROSITE" id="PS50885"/>
    </source>
</evidence>
<dbReference type="InterPro" id="IPR004358">
    <property type="entry name" value="Sig_transdc_His_kin-like_C"/>
</dbReference>
<protein>
    <recommendedName>
        <fullName evidence="3">histidine kinase</fullName>
        <ecNumber evidence="3">2.7.13.3</ecNumber>
    </recommendedName>
</protein>
<evidence type="ECO:0000259" key="12">
    <source>
        <dbReference type="PROSITE" id="PS50109"/>
    </source>
</evidence>
<comment type="catalytic activity">
    <reaction evidence="1">
        <text>ATP + protein L-histidine = ADP + protein N-phospho-L-histidine.</text>
        <dbReference type="EC" id="2.7.13.3"/>
    </reaction>
</comment>
<dbReference type="InterPro" id="IPR005467">
    <property type="entry name" value="His_kinase_dom"/>
</dbReference>
<accession>A0A1L9BI07</accession>
<dbReference type="GO" id="GO:0016020">
    <property type="term" value="C:membrane"/>
    <property type="evidence" value="ECO:0007669"/>
    <property type="project" value="UniProtKB-SubCell"/>
</dbReference>
<evidence type="ECO:0000313" key="15">
    <source>
        <dbReference type="Proteomes" id="UP000182229"/>
    </source>
</evidence>
<keyword evidence="7 14" id="KW-0418">Kinase</keyword>
<dbReference type="EMBL" id="MPIN01000001">
    <property type="protein sequence ID" value="OJH41897.1"/>
    <property type="molecule type" value="Genomic_DNA"/>
</dbReference>
<dbReference type="SMART" id="SM00387">
    <property type="entry name" value="HATPase_c"/>
    <property type="match status" value="1"/>
</dbReference>
<keyword evidence="15" id="KW-1185">Reference proteome</keyword>
<dbReference type="SUPFAM" id="SSF47384">
    <property type="entry name" value="Homodimeric domain of signal transducing histidine kinase"/>
    <property type="match status" value="1"/>
</dbReference>
<dbReference type="InterPro" id="IPR003660">
    <property type="entry name" value="HAMP_dom"/>
</dbReference>
<keyword evidence="4" id="KW-0597">Phosphoprotein</keyword>
<keyword evidence="6 11" id="KW-0812">Transmembrane</keyword>
<dbReference type="InterPro" id="IPR003594">
    <property type="entry name" value="HATPase_dom"/>
</dbReference>
<feature type="domain" description="Histidine kinase" evidence="12">
    <location>
        <begin position="331"/>
        <end position="534"/>
    </location>
</feature>
<organism evidence="14 15">
    <name type="scientific">Cystobacter ferrugineus</name>
    <dbReference type="NCBI Taxonomy" id="83449"/>
    <lineage>
        <taxon>Bacteria</taxon>
        <taxon>Pseudomonadati</taxon>
        <taxon>Myxococcota</taxon>
        <taxon>Myxococcia</taxon>
        <taxon>Myxococcales</taxon>
        <taxon>Cystobacterineae</taxon>
        <taxon>Archangiaceae</taxon>
        <taxon>Cystobacter</taxon>
    </lineage>
</organism>
<dbReference type="FunFam" id="1.10.287.130:FF:000001">
    <property type="entry name" value="Two-component sensor histidine kinase"/>
    <property type="match status" value="1"/>
</dbReference>
<comment type="caution">
    <text evidence="14">The sequence shown here is derived from an EMBL/GenBank/DDBJ whole genome shotgun (WGS) entry which is preliminary data.</text>
</comment>
<keyword evidence="8 11" id="KW-1133">Transmembrane helix</keyword>
<evidence type="ECO:0000256" key="10">
    <source>
        <dbReference type="ARBA" id="ARBA00023136"/>
    </source>
</evidence>
<feature type="domain" description="HAMP" evidence="13">
    <location>
        <begin position="269"/>
        <end position="323"/>
    </location>
</feature>
<dbReference type="CDD" id="cd00082">
    <property type="entry name" value="HisKA"/>
    <property type="match status" value="1"/>
</dbReference>
<dbReference type="InterPro" id="IPR036097">
    <property type="entry name" value="HisK_dim/P_sf"/>
</dbReference>
<evidence type="ECO:0000256" key="5">
    <source>
        <dbReference type="ARBA" id="ARBA00022679"/>
    </source>
</evidence>
<proteinExistence type="predicted"/>
<evidence type="ECO:0000256" key="3">
    <source>
        <dbReference type="ARBA" id="ARBA00012438"/>
    </source>
</evidence>
<dbReference type="PANTHER" id="PTHR45436">
    <property type="entry name" value="SENSOR HISTIDINE KINASE YKOH"/>
    <property type="match status" value="1"/>
</dbReference>
<dbReference type="InterPro" id="IPR050428">
    <property type="entry name" value="TCS_sensor_his_kinase"/>
</dbReference>
<dbReference type="PROSITE" id="PS50109">
    <property type="entry name" value="HIS_KIN"/>
    <property type="match status" value="1"/>
</dbReference>
<reference evidence="15" key="1">
    <citation type="submission" date="2016-11" db="EMBL/GenBank/DDBJ databases">
        <authorList>
            <person name="Shukria A."/>
            <person name="Stevens D.C."/>
        </authorList>
    </citation>
    <scope>NUCLEOTIDE SEQUENCE [LARGE SCALE GENOMIC DNA]</scope>
    <source>
        <strain evidence="15">Cbfe23</strain>
    </source>
</reference>
<dbReference type="Pfam" id="PF00512">
    <property type="entry name" value="HisKA"/>
    <property type="match status" value="1"/>
</dbReference>
<keyword evidence="5" id="KW-0808">Transferase</keyword>
<evidence type="ECO:0000256" key="4">
    <source>
        <dbReference type="ARBA" id="ARBA00022553"/>
    </source>
</evidence>
<reference evidence="14 15" key="2">
    <citation type="submission" date="2016-12" db="EMBL/GenBank/DDBJ databases">
        <title>Draft Genome Sequence of Cystobacter ferrugineus Strain Cbfe23.</title>
        <authorList>
            <person name="Akbar S."/>
            <person name="Dowd S.E."/>
            <person name="Stevens D.C."/>
        </authorList>
    </citation>
    <scope>NUCLEOTIDE SEQUENCE [LARGE SCALE GENOMIC DNA]</scope>
    <source>
        <strain evidence="14 15">Cbfe23</strain>
    </source>
</reference>
<dbReference type="PANTHER" id="PTHR45436:SF5">
    <property type="entry name" value="SENSOR HISTIDINE KINASE TRCS"/>
    <property type="match status" value="1"/>
</dbReference>
<dbReference type="Gene3D" id="1.10.287.130">
    <property type="match status" value="1"/>
</dbReference>
<gene>
    <name evidence="14" type="ORF">BON30_01275</name>
</gene>
<dbReference type="EC" id="2.7.13.3" evidence="3"/>
<comment type="subcellular location">
    <subcellularLocation>
        <location evidence="2">Membrane</location>
    </subcellularLocation>
</comment>
<feature type="transmembrane region" description="Helical" evidence="11">
    <location>
        <begin position="249"/>
        <end position="272"/>
    </location>
</feature>
<dbReference type="SUPFAM" id="SSF55874">
    <property type="entry name" value="ATPase domain of HSP90 chaperone/DNA topoisomerase II/histidine kinase"/>
    <property type="match status" value="1"/>
</dbReference>
<dbReference type="Proteomes" id="UP000182229">
    <property type="component" value="Unassembled WGS sequence"/>
</dbReference>
<sequence length="551" mass="58926">MAIGSRSPDSGRSRPRLWWVFTAVGLGAFVLALLGLLFVRVYDDQLIRQTESELITQGVVVAELYRSRLRERVEPGYGLMAFAPGPSMPIAGSSLRPIFPSLRASDEVLPPVEAPPPRSILPAEPHAREAAEPLSVLLQEVNRFTLAGIRVVDIQGVIVASSASESDLGASLIGRQEVQEALRGEYRAVLRMRMSFSGDAPLASASRDNVVRVLVVLPVREGERIWGAVVLSRTPMTLAKAVYADRWNLTATGLVLLGVVTLMSLAGAALVVRPVRALVRQTRDIATGAPEGFSPISHPVVRELAELSESLAGMASALRDRNQYIRSFAANVSHEFKTPLAAIQGAVELLRDSAESMSAAQRERFLSNIDADARRLTRLVQRLLELARADSLVARPSCTKVAPMLEALAARGRAEGLAVEVGPVPPGLVLGLPAEVLEDLLWQLVTNAAQHGGAGVRVRLEAERGPEGGRVVVRDDGRGISEANRARVFDAFFTTARERGGTGLGLTIAQSMLRAFGARLELLPAEGKGAAFAVVEGPSWNSGATSGALIR</sequence>
<keyword evidence="9" id="KW-0902">Two-component regulatory system</keyword>
<keyword evidence="10 11" id="KW-0472">Membrane</keyword>
<dbReference type="STRING" id="83449.BON30_01275"/>
<evidence type="ECO:0000256" key="1">
    <source>
        <dbReference type="ARBA" id="ARBA00000085"/>
    </source>
</evidence>
<evidence type="ECO:0000256" key="2">
    <source>
        <dbReference type="ARBA" id="ARBA00004370"/>
    </source>
</evidence>
<dbReference type="PROSITE" id="PS50885">
    <property type="entry name" value="HAMP"/>
    <property type="match status" value="1"/>
</dbReference>
<dbReference type="Gene3D" id="3.30.565.10">
    <property type="entry name" value="Histidine kinase-like ATPase, C-terminal domain"/>
    <property type="match status" value="1"/>
</dbReference>
<evidence type="ECO:0000313" key="14">
    <source>
        <dbReference type="EMBL" id="OJH41897.1"/>
    </source>
</evidence>
<dbReference type="GO" id="GO:0000155">
    <property type="term" value="F:phosphorelay sensor kinase activity"/>
    <property type="evidence" value="ECO:0007669"/>
    <property type="project" value="InterPro"/>
</dbReference>
<evidence type="ECO:0000256" key="7">
    <source>
        <dbReference type="ARBA" id="ARBA00022777"/>
    </source>
</evidence>
<feature type="transmembrane region" description="Helical" evidence="11">
    <location>
        <begin position="17"/>
        <end position="39"/>
    </location>
</feature>
<evidence type="ECO:0000256" key="9">
    <source>
        <dbReference type="ARBA" id="ARBA00023012"/>
    </source>
</evidence>
<dbReference type="SMART" id="SM00388">
    <property type="entry name" value="HisKA"/>
    <property type="match status" value="1"/>
</dbReference>
<dbReference type="InterPro" id="IPR036890">
    <property type="entry name" value="HATPase_C_sf"/>
</dbReference>
<dbReference type="RefSeq" id="WP_071895988.1">
    <property type="nucleotide sequence ID" value="NZ_MPIN01000001.1"/>
</dbReference>
<dbReference type="PRINTS" id="PR00344">
    <property type="entry name" value="BCTRLSENSOR"/>
</dbReference>
<evidence type="ECO:0000256" key="11">
    <source>
        <dbReference type="SAM" id="Phobius"/>
    </source>
</evidence>
<dbReference type="InterPro" id="IPR003661">
    <property type="entry name" value="HisK_dim/P_dom"/>
</dbReference>
<dbReference type="AlphaFoldDB" id="A0A1L9BI07"/>
<dbReference type="Pfam" id="PF02518">
    <property type="entry name" value="HATPase_c"/>
    <property type="match status" value="1"/>
</dbReference>
<evidence type="ECO:0000256" key="6">
    <source>
        <dbReference type="ARBA" id="ARBA00022692"/>
    </source>
</evidence>